<organism evidence="2 3">
    <name type="scientific">Hermanssonia centrifuga</name>
    <dbReference type="NCBI Taxonomy" id="98765"/>
    <lineage>
        <taxon>Eukaryota</taxon>
        <taxon>Fungi</taxon>
        <taxon>Dikarya</taxon>
        <taxon>Basidiomycota</taxon>
        <taxon>Agaricomycotina</taxon>
        <taxon>Agaricomycetes</taxon>
        <taxon>Polyporales</taxon>
        <taxon>Meruliaceae</taxon>
        <taxon>Hermanssonia</taxon>
    </lineage>
</organism>
<protein>
    <submittedName>
        <fullName evidence="2">Uncharacterized protein</fullName>
    </submittedName>
</protein>
<keyword evidence="3" id="KW-1185">Reference proteome</keyword>
<feature type="compositionally biased region" description="Acidic residues" evidence="1">
    <location>
        <begin position="76"/>
        <end position="87"/>
    </location>
</feature>
<feature type="region of interest" description="Disordered" evidence="1">
    <location>
        <begin position="69"/>
        <end position="88"/>
    </location>
</feature>
<reference evidence="2 3" key="1">
    <citation type="submission" date="2018-02" db="EMBL/GenBank/DDBJ databases">
        <title>Genome sequence of the basidiomycete white-rot fungus Phlebia centrifuga.</title>
        <authorList>
            <person name="Granchi Z."/>
            <person name="Peng M."/>
            <person name="de Vries R.P."/>
            <person name="Hilden K."/>
            <person name="Makela M.R."/>
            <person name="Grigoriev I."/>
            <person name="Riley R."/>
        </authorList>
    </citation>
    <scope>NUCLEOTIDE SEQUENCE [LARGE SCALE GENOMIC DNA]</scope>
    <source>
        <strain evidence="2 3">FBCC195</strain>
    </source>
</reference>
<dbReference type="AlphaFoldDB" id="A0A2R6NJI5"/>
<name>A0A2R6NJI5_9APHY</name>
<feature type="region of interest" description="Disordered" evidence="1">
    <location>
        <begin position="1"/>
        <end position="51"/>
    </location>
</feature>
<comment type="caution">
    <text evidence="2">The sequence shown here is derived from an EMBL/GenBank/DDBJ whole genome shotgun (WGS) entry which is preliminary data.</text>
</comment>
<dbReference type="InterPro" id="IPR046521">
    <property type="entry name" value="DUF6698"/>
</dbReference>
<dbReference type="OrthoDB" id="2751948at2759"/>
<gene>
    <name evidence="2" type="ORF">PHLCEN_2v11590</name>
</gene>
<dbReference type="Proteomes" id="UP000186601">
    <property type="component" value="Unassembled WGS sequence"/>
</dbReference>
<sequence length="284" mass="32782">MAPHVQTTNTQRRDHDHRQQPIPCTTPGPPRTRERSETPDAPEEENKKIPRSGALTKFQMLWRVTTRSKSIHLSEDSSEDTELDDMTPDERDVILTQYKKIMQLIPSINEDAQSYREDPDALCDVIRYIQRHAADGRSDDLGTLKPKILGYLPLKAPNAPSLESLTLSKGKRGWAHHQTARLLCPRSLVEKFDPDPDRSIHWSANGNKKGVWTIRRWSSIKDKDIQDDQGHARAHFLICGQDSWDPQDGMFSLPNFYQAIMDLFDDPTNPWYIDTLAWWNKYLL</sequence>
<feature type="compositionally biased region" description="Basic and acidic residues" evidence="1">
    <location>
        <begin position="31"/>
        <end position="48"/>
    </location>
</feature>
<proteinExistence type="predicted"/>
<evidence type="ECO:0000313" key="3">
    <source>
        <dbReference type="Proteomes" id="UP000186601"/>
    </source>
</evidence>
<evidence type="ECO:0000313" key="2">
    <source>
        <dbReference type="EMBL" id="PSR72537.1"/>
    </source>
</evidence>
<dbReference type="STRING" id="98765.A0A2R6NJI5"/>
<dbReference type="Pfam" id="PF20414">
    <property type="entry name" value="DUF6698"/>
    <property type="match status" value="2"/>
</dbReference>
<evidence type="ECO:0000256" key="1">
    <source>
        <dbReference type="SAM" id="MobiDB-lite"/>
    </source>
</evidence>
<feature type="compositionally biased region" description="Polar residues" evidence="1">
    <location>
        <begin position="1"/>
        <end position="10"/>
    </location>
</feature>
<accession>A0A2R6NJI5</accession>
<dbReference type="EMBL" id="MLYV02001156">
    <property type="protein sequence ID" value="PSR72537.1"/>
    <property type="molecule type" value="Genomic_DNA"/>
</dbReference>